<comment type="caution">
    <text evidence="2">The sequence shown here is derived from an EMBL/GenBank/DDBJ whole genome shotgun (WGS) entry which is preliminary data.</text>
</comment>
<gene>
    <name evidence="2" type="ORF">R1sor_020201</name>
</gene>
<sequence>MESLPVILESCRMESLEIGANGEAPCKVNAVTKDTLCFTPVPKLRTPSPGTGAERSEAKSVPSSSKAEILAKPPLVPVRVLDIEHSETENETPLVEVKAKTVLPSKSEAVLKEMPFKERNREDGRRMIPPHIKVPPKKLFGYPEKYKSPTDAMVSPISKGLLARNRRPARTLAAPIVPPKALENTFQDVVVTREAGDVE</sequence>
<dbReference type="PANTHER" id="PTHR36747">
    <property type="entry name" value="HYDROXYPROLINE-RICH GLYCOPROTEIN FAMILY PROTEIN"/>
    <property type="match status" value="1"/>
</dbReference>
<evidence type="ECO:0000313" key="3">
    <source>
        <dbReference type="Proteomes" id="UP001633002"/>
    </source>
</evidence>
<reference evidence="2 3" key="1">
    <citation type="submission" date="2024-09" db="EMBL/GenBank/DDBJ databases">
        <title>Chromosome-scale assembly of Riccia sorocarpa.</title>
        <authorList>
            <person name="Paukszto L."/>
        </authorList>
    </citation>
    <scope>NUCLEOTIDE SEQUENCE [LARGE SCALE GENOMIC DNA]</scope>
    <source>
        <strain evidence="2">LP-2024</strain>
        <tissue evidence="2">Aerial parts of the thallus</tissue>
    </source>
</reference>
<proteinExistence type="predicted"/>
<name>A0ABD3II11_9MARC</name>
<evidence type="ECO:0000313" key="2">
    <source>
        <dbReference type="EMBL" id="KAL3702179.1"/>
    </source>
</evidence>
<protein>
    <submittedName>
        <fullName evidence="2">Uncharacterized protein</fullName>
    </submittedName>
</protein>
<accession>A0ABD3II11</accession>
<organism evidence="2 3">
    <name type="scientific">Riccia sorocarpa</name>
    <dbReference type="NCBI Taxonomy" id="122646"/>
    <lineage>
        <taxon>Eukaryota</taxon>
        <taxon>Viridiplantae</taxon>
        <taxon>Streptophyta</taxon>
        <taxon>Embryophyta</taxon>
        <taxon>Marchantiophyta</taxon>
        <taxon>Marchantiopsida</taxon>
        <taxon>Marchantiidae</taxon>
        <taxon>Marchantiales</taxon>
        <taxon>Ricciaceae</taxon>
        <taxon>Riccia</taxon>
    </lineage>
</organism>
<dbReference type="AlphaFoldDB" id="A0ABD3II11"/>
<evidence type="ECO:0000256" key="1">
    <source>
        <dbReference type="SAM" id="MobiDB-lite"/>
    </source>
</evidence>
<dbReference type="PANTHER" id="PTHR36747:SF1">
    <property type="entry name" value="HYDROXYPROLINE-RICH GLYCOPROTEIN FAMILY PROTEIN"/>
    <property type="match status" value="1"/>
</dbReference>
<feature type="region of interest" description="Disordered" evidence="1">
    <location>
        <begin position="42"/>
        <end position="66"/>
    </location>
</feature>
<dbReference type="Proteomes" id="UP001633002">
    <property type="component" value="Unassembled WGS sequence"/>
</dbReference>
<dbReference type="EMBL" id="JBJQOH010000001">
    <property type="protein sequence ID" value="KAL3702179.1"/>
    <property type="molecule type" value="Genomic_DNA"/>
</dbReference>
<keyword evidence="3" id="KW-1185">Reference proteome</keyword>